<dbReference type="Proteomes" id="UP001139488">
    <property type="component" value="Unassembled WGS sequence"/>
</dbReference>
<comment type="caution">
    <text evidence="2">The sequence shown here is derived from an EMBL/GenBank/DDBJ whole genome shotgun (WGS) entry which is preliminary data.</text>
</comment>
<accession>A0A9X1WG65</accession>
<evidence type="ECO:0000259" key="1">
    <source>
        <dbReference type="Pfam" id="PF05170"/>
    </source>
</evidence>
<dbReference type="GO" id="GO:0090313">
    <property type="term" value="P:regulation of protein targeting to membrane"/>
    <property type="evidence" value="ECO:0007669"/>
    <property type="project" value="TreeGrafter"/>
</dbReference>
<gene>
    <name evidence="2" type="ORF">LNL84_18995</name>
</gene>
<proteinExistence type="predicted"/>
<dbReference type="RefSeq" id="WP_244359367.1">
    <property type="nucleotide sequence ID" value="NZ_JAJNNZ010000026.1"/>
</dbReference>
<feature type="domain" description="AsmA" evidence="1">
    <location>
        <begin position="1"/>
        <end position="540"/>
    </location>
</feature>
<name>A0A9X1WG65_9VIBR</name>
<organism evidence="2 3">
    <name type="scientific">Vibrio gelatinilyticus</name>
    <dbReference type="NCBI Taxonomy" id="2893468"/>
    <lineage>
        <taxon>Bacteria</taxon>
        <taxon>Pseudomonadati</taxon>
        <taxon>Pseudomonadota</taxon>
        <taxon>Gammaproteobacteria</taxon>
        <taxon>Vibrionales</taxon>
        <taxon>Vibrionaceae</taxon>
        <taxon>Vibrio</taxon>
    </lineage>
</organism>
<dbReference type="PANTHER" id="PTHR30441">
    <property type="entry name" value="DUF748 DOMAIN-CONTAINING PROTEIN"/>
    <property type="match status" value="1"/>
</dbReference>
<evidence type="ECO:0000313" key="2">
    <source>
        <dbReference type="EMBL" id="MCJ2378890.1"/>
    </source>
</evidence>
<protein>
    <submittedName>
        <fullName evidence="2">AsmA family protein</fullName>
    </submittedName>
</protein>
<dbReference type="AlphaFoldDB" id="A0A9X1WG65"/>
<dbReference type="GO" id="GO:0005886">
    <property type="term" value="C:plasma membrane"/>
    <property type="evidence" value="ECO:0007669"/>
    <property type="project" value="TreeGrafter"/>
</dbReference>
<dbReference type="PANTHER" id="PTHR30441:SF4">
    <property type="entry name" value="PROTEIN ASMA"/>
    <property type="match status" value="1"/>
</dbReference>
<keyword evidence="3" id="KW-1185">Reference proteome</keyword>
<dbReference type="EMBL" id="JAJNNZ010000026">
    <property type="protein sequence ID" value="MCJ2378890.1"/>
    <property type="molecule type" value="Genomic_DNA"/>
</dbReference>
<dbReference type="Pfam" id="PF05170">
    <property type="entry name" value="AsmA"/>
    <property type="match status" value="1"/>
</dbReference>
<reference evidence="2" key="1">
    <citation type="submission" date="2021-11" db="EMBL/GenBank/DDBJ databases">
        <title>Vibrio ZSDE26 sp. nov. and Vibrio ZSDZ34 sp. nov., isolated from coastal seawater in Qingdao.</title>
        <authorList>
            <person name="Zhang P."/>
        </authorList>
    </citation>
    <scope>NUCLEOTIDE SEQUENCE</scope>
    <source>
        <strain evidence="2">ZSDZ34</strain>
    </source>
</reference>
<sequence length="638" mass="71408">MKKISALIAALIALCLLSILLIFATLHTKYAAPLINTFTKQWQPYPFSIREVEYHYPNEITLRDISFETNKLAIQQINQVTLWLSWSKLLRSSKGISDVLINGVSIQQPSSSYPKEITHWNLDSISLKNIDYSDKTVTINDLQLQLENPQWTKGSVIPNGILQASASQVYYQGEAFNHFLIDAKFAQEHSKIYGLSFEWHDAKISTQAQRQADGWSLVNTTINQLHFDVKQLETPIFKSLLSPITHINSLDILNSELSFEAFKAVNLNASFEHFQFPFALWEQNDATMSLDADSIIWNNLPFIEPRISLSLRSNEITLHDADAVFNQGRIQVSGVATPTSLLLDNVLLDGIKYHQDEESITPNIEPYLGYLDSLMSLSINRLKINRGQWIQLQREPFWQISGLNVDISGLNVKQKYLWGMWQGELAVSANSISYGDTIATQALMEASSKKGLWQLERFFVPFSEGYLDAKASIDFVAASKPWSLDLSFDGLPLEPLINNELIGYGITGVTDGHISMSGLAADEKAVRQTVTGTIDTSFRDTHYLLGEQSDHLQAFNVSPLNIIAQRGQLDIQSWTISGEGIDGGGQGQVDLAAQHQESLAFEINVNCSSQTKLTLPSFNLHIATLQCSKSLDGFEQQN</sequence>
<evidence type="ECO:0000313" key="3">
    <source>
        <dbReference type="Proteomes" id="UP001139488"/>
    </source>
</evidence>
<dbReference type="InterPro" id="IPR052894">
    <property type="entry name" value="AsmA-related"/>
</dbReference>
<dbReference type="InterPro" id="IPR007844">
    <property type="entry name" value="AsmA"/>
</dbReference>